<dbReference type="Proteomes" id="UP000245771">
    <property type="component" value="Unassembled WGS sequence"/>
</dbReference>
<accession>A0A316VPG8</accession>
<keyword evidence="1" id="KW-0472">Membrane</keyword>
<dbReference type="InParanoid" id="A0A316VPG8"/>
<evidence type="ECO:0000313" key="3">
    <source>
        <dbReference type="Proteomes" id="UP000245771"/>
    </source>
</evidence>
<name>A0A316VPG8_9BASI</name>
<dbReference type="GeneID" id="37023858"/>
<sequence length="63" mass="7364">MINKKTNPCKILFDPFSSFLFGNLILLSLFLFVDVIFSLPCFLYVCFVFFPSLKFNKTILTTR</sequence>
<evidence type="ECO:0000256" key="1">
    <source>
        <dbReference type="SAM" id="Phobius"/>
    </source>
</evidence>
<feature type="transmembrane region" description="Helical" evidence="1">
    <location>
        <begin position="20"/>
        <end position="50"/>
    </location>
</feature>
<dbReference type="EMBL" id="KZ819602">
    <property type="protein sequence ID" value="PWN38313.1"/>
    <property type="molecule type" value="Genomic_DNA"/>
</dbReference>
<keyword evidence="3" id="KW-1185">Reference proteome</keyword>
<reference evidence="2 3" key="1">
    <citation type="journal article" date="2018" name="Mol. Biol. Evol.">
        <title>Broad Genomic Sampling Reveals a Smut Pathogenic Ancestry of the Fungal Clade Ustilaginomycotina.</title>
        <authorList>
            <person name="Kijpornyongpan T."/>
            <person name="Mondo S.J."/>
            <person name="Barry K."/>
            <person name="Sandor L."/>
            <person name="Lee J."/>
            <person name="Lipzen A."/>
            <person name="Pangilinan J."/>
            <person name="LaButti K."/>
            <person name="Hainaut M."/>
            <person name="Henrissat B."/>
            <person name="Grigoriev I.V."/>
            <person name="Spatafora J.W."/>
            <person name="Aime M.C."/>
        </authorList>
    </citation>
    <scope>NUCLEOTIDE SEQUENCE [LARGE SCALE GENOMIC DNA]</scope>
    <source>
        <strain evidence="2 3">MCA 3882</strain>
    </source>
</reference>
<gene>
    <name evidence="2" type="ORF">FA14DRAFT_25660</name>
</gene>
<dbReference type="AlphaFoldDB" id="A0A316VPG8"/>
<proteinExistence type="predicted"/>
<keyword evidence="1" id="KW-1133">Transmembrane helix</keyword>
<organism evidence="2 3">
    <name type="scientific">Meira miltonrushii</name>
    <dbReference type="NCBI Taxonomy" id="1280837"/>
    <lineage>
        <taxon>Eukaryota</taxon>
        <taxon>Fungi</taxon>
        <taxon>Dikarya</taxon>
        <taxon>Basidiomycota</taxon>
        <taxon>Ustilaginomycotina</taxon>
        <taxon>Exobasidiomycetes</taxon>
        <taxon>Exobasidiales</taxon>
        <taxon>Brachybasidiaceae</taxon>
        <taxon>Meira</taxon>
    </lineage>
</organism>
<keyword evidence="1" id="KW-0812">Transmembrane</keyword>
<protein>
    <submittedName>
        <fullName evidence="2">Uncharacterized protein</fullName>
    </submittedName>
</protein>
<evidence type="ECO:0000313" key="2">
    <source>
        <dbReference type="EMBL" id="PWN38313.1"/>
    </source>
</evidence>
<dbReference type="RefSeq" id="XP_025358615.1">
    <property type="nucleotide sequence ID" value="XM_025502077.1"/>
</dbReference>